<feature type="chain" id="PRO_5046311263" evidence="2">
    <location>
        <begin position="31"/>
        <end position="859"/>
    </location>
</feature>
<proteinExistence type="predicted"/>
<keyword evidence="5" id="KW-1185">Reference proteome</keyword>
<sequence>MKTQRLNFRLVIVAVLSCCLCFLTPSLSMAQGGGFALIEQGLVAYPQNPAAAIALWRQALPQGTRNTQALIYHYLSLGYQELGRWQEAEEALREGFRRLPGGEAGENLAVEARLLNTQGRFYWLTGRPQQALGAWQRATRAYERVEDREGVIGSLINQSQGLLFLGFPLEAKGVLERVEGALEGLPEGDLKEQGRQSLGRVWRQVGDLRRSEAILKQGRSSGSGLELGNTRRVLWQRAIAFQEEPDVESALSAYQEAFQRAITPLEQVQAQLNGLSLQIAAQRWREAAEVQASLAPLLAQLPPNHFSLETQLNFAQSLICLQEELNRVPGVPGCPAVPPVQSTPTGAIIGQQLAQGVQTARELGDLRLESAALGQLGELYERNQQYSEAERLTQQALRIAEDRQALDLRYRWEWQLGRLAERQDNPEGAIALYKIALKTLDQVRSTLLPLDPNIQFDFRDNIEPIYRRLAELLLEEKPGEENIKEALETIDQLQLVELENFLRCRILPLVPITRNLAYLDDQTALIYPILFEHRIAIIVKFPHQPFKAYWVDESRDEIENEAWDFVDLLINQGESEKIYELGNSFYKKLIKPWESELKNYPALKHLVFILDGALRNIPISALWDEKDQKYLVEKPYSLSILPNLNVFDLQRVAQTKLNLLLLGVSEERTIEDENFSALENVERELEEIGAIFPAKTLLNADFSQQVLEQLLENESFSAIHIASHGQFSSNLENTFVMTYHELLRINTLQRLIRTNFERRLTPLEILSLSACETATGDNRATLGLAGIAVRSGAKTTLASLWRVNDASTQVLMTEFYRQLQNPIMTKAEALQLAQQELMKDVQYNSPFHWAAYILVGNWY</sequence>
<keyword evidence="2" id="KW-0732">Signal</keyword>
<dbReference type="Pfam" id="PF12770">
    <property type="entry name" value="CHAT"/>
    <property type="match status" value="1"/>
</dbReference>
<dbReference type="EMBL" id="JAIHOM010000117">
    <property type="protein sequence ID" value="MCW6038217.1"/>
    <property type="molecule type" value="Genomic_DNA"/>
</dbReference>
<dbReference type="InterPro" id="IPR011990">
    <property type="entry name" value="TPR-like_helical_dom_sf"/>
</dbReference>
<evidence type="ECO:0000313" key="5">
    <source>
        <dbReference type="Proteomes" id="UP001526426"/>
    </source>
</evidence>
<dbReference type="SUPFAM" id="SSF48452">
    <property type="entry name" value="TPR-like"/>
    <property type="match status" value="1"/>
</dbReference>
<feature type="repeat" description="TPR" evidence="1">
    <location>
        <begin position="370"/>
        <end position="403"/>
    </location>
</feature>
<dbReference type="PANTHER" id="PTHR10098:SF112">
    <property type="entry name" value="SLR0380 PROTEIN"/>
    <property type="match status" value="1"/>
</dbReference>
<dbReference type="InterPro" id="IPR019734">
    <property type="entry name" value="TPR_rpt"/>
</dbReference>
<keyword evidence="1" id="KW-0802">TPR repeat</keyword>
<dbReference type="Gene3D" id="1.25.40.10">
    <property type="entry name" value="Tetratricopeptide repeat domain"/>
    <property type="match status" value="2"/>
</dbReference>
<feature type="domain" description="CHAT" evidence="3">
    <location>
        <begin position="581"/>
        <end position="857"/>
    </location>
</feature>
<evidence type="ECO:0000256" key="2">
    <source>
        <dbReference type="SAM" id="SignalP"/>
    </source>
</evidence>
<evidence type="ECO:0000313" key="4">
    <source>
        <dbReference type="EMBL" id="MCW6038217.1"/>
    </source>
</evidence>
<organism evidence="4 5">
    <name type="scientific">Spirulina subsalsa FACHB-351</name>
    <dbReference type="NCBI Taxonomy" id="234711"/>
    <lineage>
        <taxon>Bacteria</taxon>
        <taxon>Bacillati</taxon>
        <taxon>Cyanobacteriota</taxon>
        <taxon>Cyanophyceae</taxon>
        <taxon>Spirulinales</taxon>
        <taxon>Spirulinaceae</taxon>
        <taxon>Spirulina</taxon>
    </lineage>
</organism>
<name>A0ABT3LAT0_9CYAN</name>
<gene>
    <name evidence="4" type="ORF">K4A83_18345</name>
</gene>
<comment type="caution">
    <text evidence="4">The sequence shown here is derived from an EMBL/GenBank/DDBJ whole genome shotgun (WGS) entry which is preliminary data.</text>
</comment>
<protein>
    <submittedName>
        <fullName evidence="4">CHAT domain-containing protein</fullName>
    </submittedName>
</protein>
<feature type="signal peptide" evidence="2">
    <location>
        <begin position="1"/>
        <end position="30"/>
    </location>
</feature>
<evidence type="ECO:0000259" key="3">
    <source>
        <dbReference type="Pfam" id="PF12770"/>
    </source>
</evidence>
<dbReference type="Proteomes" id="UP001526426">
    <property type="component" value="Unassembled WGS sequence"/>
</dbReference>
<dbReference type="PROSITE" id="PS50005">
    <property type="entry name" value="TPR"/>
    <property type="match status" value="1"/>
</dbReference>
<dbReference type="PANTHER" id="PTHR10098">
    <property type="entry name" value="RAPSYN-RELATED"/>
    <property type="match status" value="1"/>
</dbReference>
<accession>A0ABT3LAT0</accession>
<dbReference type="InterPro" id="IPR024983">
    <property type="entry name" value="CHAT_dom"/>
</dbReference>
<dbReference type="RefSeq" id="WP_265266120.1">
    <property type="nucleotide sequence ID" value="NZ_JAIHOM010000117.1"/>
</dbReference>
<dbReference type="SMART" id="SM00028">
    <property type="entry name" value="TPR"/>
    <property type="match status" value="5"/>
</dbReference>
<reference evidence="4 5" key="1">
    <citation type="submission" date="2021-08" db="EMBL/GenBank/DDBJ databases">
        <title>Draft genome sequence of Spirulina subsalsa with high tolerance to salinity and hype-accumulation of phycocyanin.</title>
        <authorList>
            <person name="Pei H."/>
            <person name="Jiang L."/>
        </authorList>
    </citation>
    <scope>NUCLEOTIDE SEQUENCE [LARGE SCALE GENOMIC DNA]</scope>
    <source>
        <strain evidence="4 5">FACHB-351</strain>
    </source>
</reference>
<evidence type="ECO:0000256" key="1">
    <source>
        <dbReference type="PROSITE-ProRule" id="PRU00339"/>
    </source>
</evidence>